<dbReference type="InterPro" id="IPR032808">
    <property type="entry name" value="DoxX"/>
</dbReference>
<evidence type="ECO:0000256" key="4">
    <source>
        <dbReference type="ARBA" id="ARBA00022692"/>
    </source>
</evidence>
<gene>
    <name evidence="8" type="ORF">H8K33_06295</name>
</gene>
<dbReference type="PANTHER" id="PTHR33452">
    <property type="entry name" value="OXIDOREDUCTASE CATD-RELATED"/>
    <property type="match status" value="1"/>
</dbReference>
<evidence type="ECO:0000256" key="6">
    <source>
        <dbReference type="ARBA" id="ARBA00023136"/>
    </source>
</evidence>
<dbReference type="Pfam" id="PF07681">
    <property type="entry name" value="DoxX"/>
    <property type="match status" value="1"/>
</dbReference>
<comment type="caution">
    <text evidence="8">The sequence shown here is derived from an EMBL/GenBank/DDBJ whole genome shotgun (WGS) entry which is preliminary data.</text>
</comment>
<proteinExistence type="inferred from homology"/>
<feature type="transmembrane region" description="Helical" evidence="7">
    <location>
        <begin position="69"/>
        <end position="89"/>
    </location>
</feature>
<evidence type="ECO:0000256" key="7">
    <source>
        <dbReference type="SAM" id="Phobius"/>
    </source>
</evidence>
<protein>
    <submittedName>
        <fullName evidence="8">DoxX family protein</fullName>
    </submittedName>
</protein>
<keyword evidence="3" id="KW-1003">Cell membrane</keyword>
<evidence type="ECO:0000256" key="5">
    <source>
        <dbReference type="ARBA" id="ARBA00022989"/>
    </source>
</evidence>
<name>A0ABR6XP92_9BURK</name>
<keyword evidence="6 7" id="KW-0472">Membrane</keyword>
<dbReference type="InterPro" id="IPR051907">
    <property type="entry name" value="DoxX-like_oxidoreductase"/>
</dbReference>
<sequence length="154" mass="17200">MKQFLKAHQLAMQLDTLLHKYCSDIFSLGLRGFVAWQFLKSALSKLDDWSSTISLFQEEYQVPLLSPELAAYAGTGAELVFASLLLLGLLSRLSAFGLLLVNVMAVASYPILWNLECPAALNDHFYWGMLLLALMIFGAGKLSVDHLLVRTYQK</sequence>
<evidence type="ECO:0000256" key="3">
    <source>
        <dbReference type="ARBA" id="ARBA00022475"/>
    </source>
</evidence>
<reference evidence="8 9" key="1">
    <citation type="submission" date="2020-08" db="EMBL/GenBank/DDBJ databases">
        <title>Novel species isolated from subtropical streams in China.</title>
        <authorList>
            <person name="Lu H."/>
        </authorList>
    </citation>
    <scope>NUCLEOTIDE SEQUENCE [LARGE SCALE GENOMIC DNA]</scope>
    <source>
        <strain evidence="8 9">KCTC 52442</strain>
    </source>
</reference>
<evidence type="ECO:0000256" key="1">
    <source>
        <dbReference type="ARBA" id="ARBA00004651"/>
    </source>
</evidence>
<comment type="similarity">
    <text evidence="2">Belongs to the DoxX family.</text>
</comment>
<comment type="subcellular location">
    <subcellularLocation>
        <location evidence="1">Cell membrane</location>
        <topology evidence="1">Multi-pass membrane protein</topology>
    </subcellularLocation>
</comment>
<keyword evidence="9" id="KW-1185">Reference proteome</keyword>
<feature type="transmembrane region" description="Helical" evidence="7">
    <location>
        <begin position="96"/>
        <end position="113"/>
    </location>
</feature>
<evidence type="ECO:0000313" key="9">
    <source>
        <dbReference type="Proteomes" id="UP000643610"/>
    </source>
</evidence>
<accession>A0ABR6XP92</accession>
<dbReference type="Proteomes" id="UP000643610">
    <property type="component" value="Unassembled WGS sequence"/>
</dbReference>
<dbReference type="RefSeq" id="WP_186890134.1">
    <property type="nucleotide sequence ID" value="NZ_JACOFU010000002.1"/>
</dbReference>
<dbReference type="PANTHER" id="PTHR33452:SF7">
    <property type="entry name" value="DOXX FAMILY PROTEIN"/>
    <property type="match status" value="1"/>
</dbReference>
<dbReference type="EMBL" id="JACOFU010000002">
    <property type="protein sequence ID" value="MBC3831108.1"/>
    <property type="molecule type" value="Genomic_DNA"/>
</dbReference>
<keyword evidence="4 7" id="KW-0812">Transmembrane</keyword>
<evidence type="ECO:0000256" key="2">
    <source>
        <dbReference type="ARBA" id="ARBA00006679"/>
    </source>
</evidence>
<keyword evidence="5 7" id="KW-1133">Transmembrane helix</keyword>
<feature type="transmembrane region" description="Helical" evidence="7">
    <location>
        <begin position="125"/>
        <end position="144"/>
    </location>
</feature>
<evidence type="ECO:0000313" key="8">
    <source>
        <dbReference type="EMBL" id="MBC3831108.1"/>
    </source>
</evidence>
<organism evidence="8 9">
    <name type="scientific">Undibacterium amnicola</name>
    <dbReference type="NCBI Taxonomy" id="1834038"/>
    <lineage>
        <taxon>Bacteria</taxon>
        <taxon>Pseudomonadati</taxon>
        <taxon>Pseudomonadota</taxon>
        <taxon>Betaproteobacteria</taxon>
        <taxon>Burkholderiales</taxon>
        <taxon>Oxalobacteraceae</taxon>
        <taxon>Undibacterium</taxon>
    </lineage>
</organism>